<sequence length="193" mass="20134">MIQMLNTKTIGGQIYPAGSVVSLNSAIEAQLIASADAARTVLPALVAQAYAGWSRDSTNSASDTSWVTLANVTVPAGTMGLNSKLVIISDYDYTSSAVQKYPGVDWGGLNFAGPTVSASGGAKYLYEIANANSLAIQKILNSTSYGGTSGGHDTYAVDTTYDAAITFKCKWAAPAASERITLLGYSIWHYPGS</sequence>
<reference evidence="1 2" key="1">
    <citation type="submission" date="2016-10" db="EMBL/GenBank/DDBJ databases">
        <authorList>
            <person name="de Groot N.N."/>
        </authorList>
    </citation>
    <scope>NUCLEOTIDE SEQUENCE [LARGE SCALE GENOMIC DNA]</scope>
    <source>
        <strain evidence="1 2">Nv1</strain>
    </source>
</reference>
<accession>A0A1H7IQZ2</accession>
<dbReference type="EMBL" id="FOBH01000002">
    <property type="protein sequence ID" value="SEK64137.1"/>
    <property type="molecule type" value="Genomic_DNA"/>
</dbReference>
<dbReference type="STRING" id="1233.SAMN05216387_102247"/>
<gene>
    <name evidence="1" type="ORF">SAMN05216387_102247</name>
</gene>
<organism evidence="1 2">
    <name type="scientific">Nitrosovibrio tenuis</name>
    <dbReference type="NCBI Taxonomy" id="1233"/>
    <lineage>
        <taxon>Bacteria</taxon>
        <taxon>Pseudomonadati</taxon>
        <taxon>Pseudomonadota</taxon>
        <taxon>Betaproteobacteria</taxon>
        <taxon>Nitrosomonadales</taxon>
        <taxon>Nitrosomonadaceae</taxon>
        <taxon>Nitrosovibrio</taxon>
    </lineage>
</organism>
<name>A0A1H7IQZ2_9PROT</name>
<keyword evidence="2" id="KW-1185">Reference proteome</keyword>
<protein>
    <submittedName>
        <fullName evidence="1">Uncharacterized protein</fullName>
    </submittedName>
</protein>
<dbReference type="Proteomes" id="UP000198620">
    <property type="component" value="Unassembled WGS sequence"/>
</dbReference>
<dbReference type="OrthoDB" id="8559195at2"/>
<dbReference type="RefSeq" id="WP_090827296.1">
    <property type="nucleotide sequence ID" value="NZ_FOBH01000002.1"/>
</dbReference>
<proteinExistence type="predicted"/>
<evidence type="ECO:0000313" key="1">
    <source>
        <dbReference type="EMBL" id="SEK64137.1"/>
    </source>
</evidence>
<dbReference type="AlphaFoldDB" id="A0A1H7IQZ2"/>
<evidence type="ECO:0000313" key="2">
    <source>
        <dbReference type="Proteomes" id="UP000198620"/>
    </source>
</evidence>